<name>A0A239SQV3_9BURK</name>
<dbReference type="EMBL" id="LT906435">
    <property type="protein sequence ID" value="SNU87248.1"/>
    <property type="molecule type" value="Genomic_DNA"/>
</dbReference>
<dbReference type="Proteomes" id="UP000215126">
    <property type="component" value="Chromosome 1"/>
</dbReference>
<sequence>MQTFVAMTFNNPLEVVYKAYRVSHESLVVVEHIAREHFDEVLMPRAGLLNAARDDVETALVDAEKQAADLAVFALFATFERYVIERLQTANELLASGHPSGYSSKLAEKFKSEVEYWRFDEILDLFKPELDANLIGRAKQIKRYRDWIAHRNTNKELPAQVSPDTVFEVLSKIVSEISQTHDIPGKADRGMVAPAQNRINVCRDHLPFYRRA</sequence>
<proteinExistence type="predicted"/>
<organism evidence="1 2">
    <name type="scientific">Pandoraea sputorum</name>
    <dbReference type="NCBI Taxonomy" id="93222"/>
    <lineage>
        <taxon>Bacteria</taxon>
        <taxon>Pseudomonadati</taxon>
        <taxon>Pseudomonadota</taxon>
        <taxon>Betaproteobacteria</taxon>
        <taxon>Burkholderiales</taxon>
        <taxon>Burkholderiaceae</taxon>
        <taxon>Pandoraea</taxon>
    </lineage>
</organism>
<protein>
    <recommendedName>
        <fullName evidence="3">RiboL-PSP-HEPN domain-containing protein</fullName>
    </recommendedName>
</protein>
<reference evidence="1 2" key="1">
    <citation type="submission" date="2017-06" db="EMBL/GenBank/DDBJ databases">
        <authorList>
            <consortium name="Pathogen Informatics"/>
        </authorList>
    </citation>
    <scope>NUCLEOTIDE SEQUENCE [LARGE SCALE GENOMIC DNA]</scope>
    <source>
        <strain evidence="1 2">NCTC13161</strain>
    </source>
</reference>
<evidence type="ECO:0000313" key="1">
    <source>
        <dbReference type="EMBL" id="SNU87248.1"/>
    </source>
</evidence>
<dbReference type="STRING" id="93222.NA29_22840"/>
<evidence type="ECO:0000313" key="2">
    <source>
        <dbReference type="Proteomes" id="UP000215126"/>
    </source>
</evidence>
<accession>A0A239SQV3</accession>
<keyword evidence="2" id="KW-1185">Reference proteome</keyword>
<gene>
    <name evidence="1" type="ORF">SAMEA4530655_03753</name>
</gene>
<evidence type="ECO:0008006" key="3">
    <source>
        <dbReference type="Google" id="ProtNLM"/>
    </source>
</evidence>
<dbReference type="AlphaFoldDB" id="A0A239SQV3"/>